<keyword evidence="7" id="KW-1185">Reference proteome</keyword>
<gene>
    <name evidence="6" type="ORF">Q3982_05990</name>
</gene>
<organism evidence="6 7">
    <name type="scientific">Phoenicibacter congonensis</name>
    <dbReference type="NCBI Taxonomy" id="1944646"/>
    <lineage>
        <taxon>Bacteria</taxon>
        <taxon>Bacillati</taxon>
        <taxon>Actinomycetota</taxon>
        <taxon>Coriobacteriia</taxon>
        <taxon>Eggerthellales</taxon>
        <taxon>Eggerthellaceae</taxon>
        <taxon>Phoenicibacter</taxon>
    </lineage>
</organism>
<dbReference type="GO" id="GO:0042626">
    <property type="term" value="F:ATPase-coupled transmembrane transporter activity"/>
    <property type="evidence" value="ECO:0007669"/>
    <property type="project" value="TreeGrafter"/>
</dbReference>
<evidence type="ECO:0000256" key="4">
    <source>
        <dbReference type="ARBA" id="ARBA00022840"/>
    </source>
</evidence>
<evidence type="ECO:0000313" key="6">
    <source>
        <dbReference type="EMBL" id="MDO4842211.1"/>
    </source>
</evidence>
<dbReference type="PANTHER" id="PTHR43553">
    <property type="entry name" value="HEAVY METAL TRANSPORTER"/>
    <property type="match status" value="1"/>
</dbReference>
<proteinExistence type="inferred from homology"/>
<protein>
    <submittedName>
        <fullName evidence="6">ABC transporter ATP-binding protein</fullName>
    </submittedName>
</protein>
<dbReference type="PROSITE" id="PS50893">
    <property type="entry name" value="ABC_TRANSPORTER_2"/>
    <property type="match status" value="1"/>
</dbReference>
<dbReference type="Pfam" id="PF00005">
    <property type="entry name" value="ABC_tran"/>
    <property type="match status" value="1"/>
</dbReference>
<dbReference type="SUPFAM" id="SSF52540">
    <property type="entry name" value="P-loop containing nucleoside triphosphate hydrolases"/>
    <property type="match status" value="1"/>
</dbReference>
<dbReference type="InterPro" id="IPR027417">
    <property type="entry name" value="P-loop_NTPase"/>
</dbReference>
<feature type="non-terminal residue" evidence="6">
    <location>
        <position position="196"/>
    </location>
</feature>
<dbReference type="InterPro" id="IPR015856">
    <property type="entry name" value="ABC_transpr_CbiO/EcfA_su"/>
</dbReference>
<dbReference type="Proteomes" id="UP001168575">
    <property type="component" value="Unassembled WGS sequence"/>
</dbReference>
<accession>A0AA43RK02</accession>
<dbReference type="CDD" id="cd03225">
    <property type="entry name" value="ABC_cobalt_CbiO_domain1"/>
    <property type="match status" value="1"/>
</dbReference>
<dbReference type="GO" id="GO:0043190">
    <property type="term" value="C:ATP-binding cassette (ABC) transporter complex"/>
    <property type="evidence" value="ECO:0007669"/>
    <property type="project" value="TreeGrafter"/>
</dbReference>
<feature type="domain" description="ABC transporter" evidence="5">
    <location>
        <begin position="4"/>
        <end position="195"/>
    </location>
</feature>
<evidence type="ECO:0000256" key="2">
    <source>
        <dbReference type="ARBA" id="ARBA00022448"/>
    </source>
</evidence>
<comment type="similarity">
    <text evidence="1">Belongs to the ABC transporter superfamily.</text>
</comment>
<dbReference type="GO" id="GO:0005524">
    <property type="term" value="F:ATP binding"/>
    <property type="evidence" value="ECO:0007669"/>
    <property type="project" value="UniProtKB-KW"/>
</dbReference>
<keyword evidence="3" id="KW-0547">Nucleotide-binding</keyword>
<comment type="caution">
    <text evidence="6">The sequence shown here is derived from an EMBL/GenBank/DDBJ whole genome shotgun (WGS) entry which is preliminary data.</text>
</comment>
<evidence type="ECO:0000313" key="7">
    <source>
        <dbReference type="Proteomes" id="UP001168575"/>
    </source>
</evidence>
<evidence type="ECO:0000256" key="3">
    <source>
        <dbReference type="ARBA" id="ARBA00022741"/>
    </source>
</evidence>
<keyword evidence="2" id="KW-0813">Transport</keyword>
<evidence type="ECO:0000259" key="5">
    <source>
        <dbReference type="PROSITE" id="PS50893"/>
    </source>
</evidence>
<dbReference type="AlphaFoldDB" id="A0AA43RK02"/>
<name>A0AA43RK02_9ACTN</name>
<keyword evidence="4 6" id="KW-0067">ATP-binding</keyword>
<dbReference type="GO" id="GO:0016887">
    <property type="term" value="F:ATP hydrolysis activity"/>
    <property type="evidence" value="ECO:0007669"/>
    <property type="project" value="InterPro"/>
</dbReference>
<dbReference type="InterPro" id="IPR050095">
    <property type="entry name" value="ECF_ABC_transporter_ATP-bd"/>
</dbReference>
<dbReference type="PROSITE" id="PS00211">
    <property type="entry name" value="ABC_TRANSPORTER_1"/>
    <property type="match status" value="1"/>
</dbReference>
<reference evidence="6" key="1">
    <citation type="submission" date="2023-07" db="EMBL/GenBank/DDBJ databases">
        <title>Between Cages and Wild: Unraveling the Impact of Captivity on Animal Microbiomes and Antimicrobial Resistance.</title>
        <authorList>
            <person name="Schmartz G.P."/>
            <person name="Rehner J."/>
            <person name="Schuff M.J."/>
            <person name="Becker S.L."/>
            <person name="Kravczyk M."/>
            <person name="Gurevich A."/>
            <person name="Francke R."/>
            <person name="Mueller R."/>
            <person name="Keller V."/>
            <person name="Keller A."/>
        </authorList>
    </citation>
    <scope>NUCLEOTIDE SEQUENCE</scope>
    <source>
        <strain evidence="6">S12M_St_49</strain>
    </source>
</reference>
<dbReference type="EMBL" id="JAUMVS010000115">
    <property type="protein sequence ID" value="MDO4842211.1"/>
    <property type="molecule type" value="Genomic_DNA"/>
</dbReference>
<dbReference type="Gene3D" id="3.40.50.300">
    <property type="entry name" value="P-loop containing nucleotide triphosphate hydrolases"/>
    <property type="match status" value="1"/>
</dbReference>
<dbReference type="InterPro" id="IPR017871">
    <property type="entry name" value="ABC_transporter-like_CS"/>
</dbReference>
<evidence type="ECO:0000256" key="1">
    <source>
        <dbReference type="ARBA" id="ARBA00005417"/>
    </source>
</evidence>
<sequence length="196" mass="20440">MKLVELENISFSYDGGETLVLDGVSLSLDDNEHLALVGRNGCGKSTLGKIVAGLLAPDSGKVQLMGLNCFDEACELATAEKAGVSACVSPENYEAARRKIAYVAQDPSTQLVCETVAGELAFGAQNLCLGVERIDELVALELDKAGLGAIAERDPMTLSGGEQQLVTIAAAVATEPELVVLDEPTAYLDAENAAHC</sequence>
<dbReference type="InterPro" id="IPR003439">
    <property type="entry name" value="ABC_transporter-like_ATP-bd"/>
</dbReference>